<feature type="region of interest" description="Disordered" evidence="1">
    <location>
        <begin position="74"/>
        <end position="94"/>
    </location>
</feature>
<comment type="caution">
    <text evidence="2">The sequence shown here is derived from an EMBL/GenBank/DDBJ whole genome shotgun (WGS) entry which is preliminary data.</text>
</comment>
<evidence type="ECO:0000313" key="2">
    <source>
        <dbReference type="EMBL" id="KWX71036.1"/>
    </source>
</evidence>
<dbReference type="Proteomes" id="UP000070475">
    <property type="component" value="Unassembled WGS sequence"/>
</dbReference>
<name>A0A132TJ23_9BACL</name>
<feature type="region of interest" description="Disordered" evidence="1">
    <location>
        <begin position="1"/>
        <end position="26"/>
    </location>
</feature>
<protein>
    <submittedName>
        <fullName evidence="2">Uncharacterized protein</fullName>
    </submittedName>
</protein>
<sequence length="94" mass="10270">MGRNAGDRVFQPVVMDKPLQGRGKAKLQEKKKLYRVNLKNKQKGKGMEGKFGTVGANASAFVCGFPPRSAVIIKKSADNSGRKSKHSPESRRSP</sequence>
<reference evidence="2 3" key="1">
    <citation type="submission" date="2015-08" db="EMBL/GenBank/DDBJ databases">
        <title>Genomes of Paenibacillus riograndensis.</title>
        <authorList>
            <person name="Sant'Anna F.H."/>
            <person name="Souza R."/>
            <person name="Ambrosini A."/>
            <person name="Bach E."/>
            <person name="Fernandes G."/>
            <person name="Balsanelli E."/>
            <person name="Baura V.A."/>
            <person name="Pedrosa F.O."/>
            <person name="Souza E.M."/>
            <person name="Passaglia L."/>
        </authorList>
    </citation>
    <scope>NUCLEOTIDE SEQUENCE [LARGE SCALE GENOMIC DNA]</scope>
    <source>
        <strain evidence="2 3">CAS34</strain>
    </source>
</reference>
<feature type="compositionally biased region" description="Basic and acidic residues" evidence="1">
    <location>
        <begin position="75"/>
        <end position="94"/>
    </location>
</feature>
<accession>A0A132TJ23</accession>
<dbReference type="PATRIC" id="fig|483937.3.peg.3260"/>
<dbReference type="EMBL" id="LIRB01000147">
    <property type="protein sequence ID" value="KWX71036.1"/>
    <property type="molecule type" value="Genomic_DNA"/>
</dbReference>
<organism evidence="2 3">
    <name type="scientific">Paenibacillus riograndensis</name>
    <dbReference type="NCBI Taxonomy" id="483937"/>
    <lineage>
        <taxon>Bacteria</taxon>
        <taxon>Bacillati</taxon>
        <taxon>Bacillota</taxon>
        <taxon>Bacilli</taxon>
        <taxon>Bacillales</taxon>
        <taxon>Paenibacillaceae</taxon>
        <taxon>Paenibacillus</taxon>
        <taxon>Paenibacillus sonchi group</taxon>
    </lineage>
</organism>
<proteinExistence type="predicted"/>
<gene>
    <name evidence="2" type="ORF">AMQ84_28880</name>
</gene>
<keyword evidence="3" id="KW-1185">Reference proteome</keyword>
<evidence type="ECO:0000256" key="1">
    <source>
        <dbReference type="SAM" id="MobiDB-lite"/>
    </source>
</evidence>
<evidence type="ECO:0000313" key="3">
    <source>
        <dbReference type="Proteomes" id="UP000070475"/>
    </source>
</evidence>
<dbReference type="AlphaFoldDB" id="A0A132TJ23"/>